<keyword evidence="5" id="KW-0496">Mitochondrion</keyword>
<dbReference type="OMA" id="AWNQEFW"/>
<evidence type="ECO:0000256" key="2">
    <source>
        <dbReference type="ARBA" id="ARBA00005453"/>
    </source>
</evidence>
<evidence type="ECO:0000313" key="7">
    <source>
        <dbReference type="Proteomes" id="UP001652661"/>
    </source>
</evidence>
<dbReference type="PANTHER" id="PTHR31107:SF2">
    <property type="entry name" value="CYTOCHROME C OXIDASE ASSEMBLY FACTOR 8"/>
    <property type="match status" value="1"/>
</dbReference>
<evidence type="ECO:0000313" key="8">
    <source>
        <dbReference type="RefSeq" id="XP_017029156.1"/>
    </source>
</evidence>
<sequence>MNKCLKCQPHHRLLLTQLTRCYAAAGPEKSAPISGNGGLANKPDPQDIKCDYIGPPDAQSNLRPYVRHYDDSETTLARNLRLKRNEVEAWNMDFWTRHNKRFYEEKDDFVRLHKESGTEEVSADQMSEFYKTFLDKNWRIHLMYNISWYLKNFDILTLAAGVQLQRLVARAKPRS</sequence>
<dbReference type="AlphaFoldDB" id="A0A6P4J1G8"/>
<comment type="similarity">
    <text evidence="2">Belongs to the COA8 family.</text>
</comment>
<protein>
    <submittedName>
        <fullName evidence="8">COA8 family protein CG14806, mitochondrial</fullName>
    </submittedName>
</protein>
<evidence type="ECO:0000256" key="3">
    <source>
        <dbReference type="ARBA" id="ARBA00022792"/>
    </source>
</evidence>
<name>A0A6P4J1G8_DROKI</name>
<dbReference type="Pfam" id="PF10231">
    <property type="entry name" value="COA8"/>
    <property type="match status" value="1"/>
</dbReference>
<dbReference type="InterPro" id="IPR018796">
    <property type="entry name" value="COA8"/>
</dbReference>
<organism evidence="7 8">
    <name type="scientific">Drosophila kikkawai</name>
    <name type="common">Fruit fly</name>
    <dbReference type="NCBI Taxonomy" id="30033"/>
    <lineage>
        <taxon>Eukaryota</taxon>
        <taxon>Metazoa</taxon>
        <taxon>Ecdysozoa</taxon>
        <taxon>Arthropoda</taxon>
        <taxon>Hexapoda</taxon>
        <taxon>Insecta</taxon>
        <taxon>Pterygota</taxon>
        <taxon>Neoptera</taxon>
        <taxon>Endopterygota</taxon>
        <taxon>Diptera</taxon>
        <taxon>Brachycera</taxon>
        <taxon>Muscomorpha</taxon>
        <taxon>Ephydroidea</taxon>
        <taxon>Drosophilidae</taxon>
        <taxon>Drosophila</taxon>
        <taxon>Sophophora</taxon>
    </lineage>
</organism>
<dbReference type="GO" id="GO:0005743">
    <property type="term" value="C:mitochondrial inner membrane"/>
    <property type="evidence" value="ECO:0007669"/>
    <property type="project" value="UniProtKB-SubCell"/>
</dbReference>
<gene>
    <name evidence="8" type="primary">Coa8</name>
</gene>
<dbReference type="Proteomes" id="UP001652661">
    <property type="component" value="Chromosome X"/>
</dbReference>
<keyword evidence="6" id="KW-0472">Membrane</keyword>
<evidence type="ECO:0000256" key="1">
    <source>
        <dbReference type="ARBA" id="ARBA00004443"/>
    </source>
</evidence>
<dbReference type="RefSeq" id="XP_017029156.1">
    <property type="nucleotide sequence ID" value="XM_017173667.3"/>
</dbReference>
<dbReference type="PANTHER" id="PTHR31107">
    <property type="entry name" value="APOPTOGENIC PROTEIN 1, MITOCHONDRIAL"/>
    <property type="match status" value="1"/>
</dbReference>
<proteinExistence type="inferred from homology"/>
<reference evidence="8" key="1">
    <citation type="submission" date="2025-08" db="UniProtKB">
        <authorList>
            <consortium name="RefSeq"/>
        </authorList>
    </citation>
    <scope>IDENTIFICATION</scope>
    <source>
        <strain evidence="8">14028-0561.14</strain>
        <tissue evidence="8">Whole fly</tissue>
    </source>
</reference>
<dbReference type="GO" id="GO:0097193">
    <property type="term" value="P:intrinsic apoptotic signaling pathway"/>
    <property type="evidence" value="ECO:0007669"/>
    <property type="project" value="InterPro"/>
</dbReference>
<comment type="subcellular location">
    <subcellularLocation>
        <location evidence="1">Mitochondrion inner membrane</location>
        <topology evidence="1">Peripheral membrane protein</topology>
        <orientation evidence="1">Matrix side</orientation>
    </subcellularLocation>
</comment>
<keyword evidence="4" id="KW-0809">Transit peptide</keyword>
<keyword evidence="7" id="KW-1185">Reference proteome</keyword>
<keyword evidence="3" id="KW-0999">Mitochondrion inner membrane</keyword>
<evidence type="ECO:0000256" key="4">
    <source>
        <dbReference type="ARBA" id="ARBA00022946"/>
    </source>
</evidence>
<accession>A0A6P4J1G8</accession>
<evidence type="ECO:0000256" key="5">
    <source>
        <dbReference type="ARBA" id="ARBA00023128"/>
    </source>
</evidence>
<evidence type="ECO:0000256" key="6">
    <source>
        <dbReference type="ARBA" id="ARBA00023136"/>
    </source>
</evidence>
<dbReference type="OrthoDB" id="6246201at2759"/>